<dbReference type="SUPFAM" id="SSF47413">
    <property type="entry name" value="lambda repressor-like DNA-binding domains"/>
    <property type="match status" value="1"/>
</dbReference>
<dbReference type="GO" id="GO:0003677">
    <property type="term" value="F:DNA binding"/>
    <property type="evidence" value="ECO:0007669"/>
    <property type="project" value="InterPro"/>
</dbReference>
<dbReference type="Proteomes" id="UP000503088">
    <property type="component" value="Chromosome"/>
</dbReference>
<dbReference type="AlphaFoldDB" id="A0A7D4BFQ4"/>
<evidence type="ECO:0000256" key="1">
    <source>
        <dbReference type="SAM" id="MobiDB-lite"/>
    </source>
</evidence>
<feature type="domain" description="HTH cro/C1-type" evidence="2">
    <location>
        <begin position="7"/>
        <end position="64"/>
    </location>
</feature>
<dbReference type="EMBL" id="CP048104">
    <property type="protein sequence ID" value="QKG84532.1"/>
    <property type="molecule type" value="Genomic_DNA"/>
</dbReference>
<organism evidence="3 4">
    <name type="scientific">Kroppenstedtia pulmonis</name>
    <dbReference type="NCBI Taxonomy" id="1380685"/>
    <lineage>
        <taxon>Bacteria</taxon>
        <taxon>Bacillati</taxon>
        <taxon>Bacillota</taxon>
        <taxon>Bacilli</taxon>
        <taxon>Bacillales</taxon>
        <taxon>Thermoactinomycetaceae</taxon>
        <taxon>Kroppenstedtia</taxon>
    </lineage>
</organism>
<name>A0A7D4BFQ4_9BACL</name>
<feature type="region of interest" description="Disordered" evidence="1">
    <location>
        <begin position="78"/>
        <end position="301"/>
    </location>
</feature>
<accession>A0A7D4BFQ4</accession>
<dbReference type="SMART" id="SM00530">
    <property type="entry name" value="HTH_XRE"/>
    <property type="match status" value="1"/>
</dbReference>
<reference evidence="3 4" key="1">
    <citation type="submission" date="2020-01" db="EMBL/GenBank/DDBJ databases">
        <authorList>
            <person name="Gulvik C.A."/>
            <person name="Batra D.G."/>
        </authorList>
    </citation>
    <scope>NUCLEOTIDE SEQUENCE [LARGE SCALE GENOMIC DNA]</scope>
    <source>
        <strain evidence="3 4">W9323</strain>
    </source>
</reference>
<dbReference type="KEGG" id="kpul:GXN76_08615"/>
<proteinExistence type="predicted"/>
<feature type="compositionally biased region" description="Basic and acidic residues" evidence="1">
    <location>
        <begin position="193"/>
        <end position="207"/>
    </location>
</feature>
<dbReference type="RefSeq" id="WP_173222312.1">
    <property type="nucleotide sequence ID" value="NZ_CP048104.1"/>
</dbReference>
<evidence type="ECO:0000313" key="3">
    <source>
        <dbReference type="EMBL" id="QKG84532.1"/>
    </source>
</evidence>
<dbReference type="InterPro" id="IPR001387">
    <property type="entry name" value="Cro/C1-type_HTH"/>
</dbReference>
<evidence type="ECO:0000313" key="4">
    <source>
        <dbReference type="Proteomes" id="UP000503088"/>
    </source>
</evidence>
<sequence>MSGIGSELKKTREKLGYTLEQLQQNTKIHLEYLQALENDQFETLPSPFYVRAFLRTYAQSLGLDAQPLLDRYERFSVSGRKPRRGGEEPASPPQSPPPAPSGGGPQPGRTFSRMGGRRFTSSSQRMVPPANGLQRPAPGNMQQTQHRVPSQLPPKQGTGFPSSVDPSGDKPLPFASSTSRQKPVLPPPSQPRFQREHLREQPLEESQRLQSLPKQAKESLLPKQVQSSNTQPQSEPETSSPVLAQTTQRFQLPAAVDQKQSSTQSVEEEKQEDLSQTSSFTPRRVLQEMKKGELNFETDQKQKSGKNMWIIKVAAIGALVLVPVGWFVFNDSGNSSPSTSDTEKSKGESTESGPETANANEQEAPTLTKVESGGDLEGDLYTLTNVKKMEVEIQANKGNSRLDYGKEVNHIKEGFTLKVGEKRVVGEGEKFVWFRIGKPSNVQIKVNGEEIDTTAQDVPRSYRIELKK</sequence>
<feature type="compositionally biased region" description="Basic and acidic residues" evidence="1">
    <location>
        <begin position="285"/>
        <end position="301"/>
    </location>
</feature>
<evidence type="ECO:0000259" key="2">
    <source>
        <dbReference type="SMART" id="SM00530"/>
    </source>
</evidence>
<protein>
    <submittedName>
        <fullName evidence="3">Helix-turn-helix domain-containing protein</fullName>
    </submittedName>
</protein>
<dbReference type="PANTHER" id="PTHR34475">
    <property type="match status" value="1"/>
</dbReference>
<keyword evidence="4" id="KW-1185">Reference proteome</keyword>
<dbReference type="CDD" id="cd00093">
    <property type="entry name" value="HTH_XRE"/>
    <property type="match status" value="1"/>
</dbReference>
<dbReference type="InterPro" id="IPR050400">
    <property type="entry name" value="Bact_Cytoskel_RodZ"/>
</dbReference>
<feature type="compositionally biased region" description="Polar residues" evidence="1">
    <location>
        <begin position="224"/>
        <end position="250"/>
    </location>
</feature>
<feature type="compositionally biased region" description="Pro residues" evidence="1">
    <location>
        <begin position="90"/>
        <end position="100"/>
    </location>
</feature>
<feature type="region of interest" description="Disordered" evidence="1">
    <location>
        <begin position="332"/>
        <end position="375"/>
    </location>
</feature>
<feature type="compositionally biased region" description="Polar residues" evidence="1">
    <location>
        <begin position="350"/>
        <end position="365"/>
    </location>
</feature>
<dbReference type="Gene3D" id="1.10.260.40">
    <property type="entry name" value="lambda repressor-like DNA-binding domains"/>
    <property type="match status" value="1"/>
</dbReference>
<dbReference type="InterPro" id="IPR010982">
    <property type="entry name" value="Lambda_DNA-bd_dom_sf"/>
</dbReference>
<dbReference type="Pfam" id="PF13413">
    <property type="entry name" value="HTH_25"/>
    <property type="match status" value="1"/>
</dbReference>
<gene>
    <name evidence="3" type="ORF">GXN76_08615</name>
</gene>
<dbReference type="PANTHER" id="PTHR34475:SF1">
    <property type="entry name" value="CYTOSKELETON PROTEIN RODZ"/>
    <property type="match status" value="1"/>
</dbReference>